<feature type="region of interest" description="Disordered" evidence="1">
    <location>
        <begin position="27"/>
        <end position="57"/>
    </location>
</feature>
<dbReference type="InterPro" id="IPR002477">
    <property type="entry name" value="Peptidoglycan-bd-like"/>
</dbReference>
<feature type="non-terminal residue" evidence="3">
    <location>
        <position position="1"/>
    </location>
</feature>
<dbReference type="AlphaFoldDB" id="X0WBM2"/>
<sequence length="129" mass="13554">VPGNSHWDTGVLDLTYIRDLAIDADLPIPPPIEPPPPGDDYVRPTLREGDGFVNGPRPEVRGAVVGMQQQLAYHGHADRETADKTSCAADGAFGSGTDSSAKSFQSSKGLVVDGVVGGNTWTELDKPKG</sequence>
<evidence type="ECO:0000256" key="1">
    <source>
        <dbReference type="SAM" id="MobiDB-lite"/>
    </source>
</evidence>
<proteinExistence type="predicted"/>
<evidence type="ECO:0000313" key="3">
    <source>
        <dbReference type="EMBL" id="GAG28349.1"/>
    </source>
</evidence>
<gene>
    <name evidence="3" type="ORF">S01H1_73116</name>
</gene>
<dbReference type="Pfam" id="PF01471">
    <property type="entry name" value="PG_binding_1"/>
    <property type="match status" value="1"/>
</dbReference>
<evidence type="ECO:0000259" key="2">
    <source>
        <dbReference type="Pfam" id="PF01471"/>
    </source>
</evidence>
<dbReference type="EMBL" id="BARS01048839">
    <property type="protein sequence ID" value="GAG28349.1"/>
    <property type="molecule type" value="Genomic_DNA"/>
</dbReference>
<dbReference type="InterPro" id="IPR036365">
    <property type="entry name" value="PGBD-like_sf"/>
</dbReference>
<accession>X0WBM2</accession>
<protein>
    <recommendedName>
        <fullName evidence="2">Peptidoglycan binding-like domain-containing protein</fullName>
    </recommendedName>
</protein>
<dbReference type="SUPFAM" id="SSF47090">
    <property type="entry name" value="PGBD-like"/>
    <property type="match status" value="1"/>
</dbReference>
<organism evidence="3">
    <name type="scientific">marine sediment metagenome</name>
    <dbReference type="NCBI Taxonomy" id="412755"/>
    <lineage>
        <taxon>unclassified sequences</taxon>
        <taxon>metagenomes</taxon>
        <taxon>ecological metagenomes</taxon>
    </lineage>
</organism>
<dbReference type="Gene3D" id="1.10.101.10">
    <property type="entry name" value="PGBD-like superfamily/PGBD"/>
    <property type="match status" value="1"/>
</dbReference>
<reference evidence="3" key="1">
    <citation type="journal article" date="2014" name="Front. Microbiol.">
        <title>High frequency of phylogenetically diverse reductive dehalogenase-homologous genes in deep subseafloor sedimentary metagenomes.</title>
        <authorList>
            <person name="Kawai M."/>
            <person name="Futagami T."/>
            <person name="Toyoda A."/>
            <person name="Takaki Y."/>
            <person name="Nishi S."/>
            <person name="Hori S."/>
            <person name="Arai W."/>
            <person name="Tsubouchi T."/>
            <person name="Morono Y."/>
            <person name="Uchiyama I."/>
            <person name="Ito T."/>
            <person name="Fujiyama A."/>
            <person name="Inagaki F."/>
            <person name="Takami H."/>
        </authorList>
    </citation>
    <scope>NUCLEOTIDE SEQUENCE</scope>
    <source>
        <strain evidence="3">Expedition CK06-06</strain>
    </source>
</reference>
<name>X0WBM2_9ZZZZ</name>
<feature type="compositionally biased region" description="Pro residues" evidence="1">
    <location>
        <begin position="27"/>
        <end position="38"/>
    </location>
</feature>
<dbReference type="InterPro" id="IPR036366">
    <property type="entry name" value="PGBDSf"/>
</dbReference>
<comment type="caution">
    <text evidence="3">The sequence shown here is derived from an EMBL/GenBank/DDBJ whole genome shotgun (WGS) entry which is preliminary data.</text>
</comment>
<feature type="compositionally biased region" description="Basic and acidic residues" evidence="1">
    <location>
        <begin position="40"/>
        <end position="50"/>
    </location>
</feature>
<feature type="domain" description="Peptidoglycan binding-like" evidence="2">
    <location>
        <begin position="63"/>
        <end position="124"/>
    </location>
</feature>